<dbReference type="AlphaFoldDB" id="A0A5D0R2S8"/>
<dbReference type="Pfam" id="PF01648">
    <property type="entry name" value="ACPS"/>
    <property type="match status" value="1"/>
</dbReference>
<protein>
    <submittedName>
        <fullName evidence="3">4-phosphopantetheinyl transferase family protein</fullName>
    </submittedName>
</protein>
<dbReference type="InterPro" id="IPR008278">
    <property type="entry name" value="4-PPantetheinyl_Trfase_dom"/>
</dbReference>
<evidence type="ECO:0000256" key="1">
    <source>
        <dbReference type="ARBA" id="ARBA00022679"/>
    </source>
</evidence>
<dbReference type="Proteomes" id="UP000324358">
    <property type="component" value="Unassembled WGS sequence"/>
</dbReference>
<gene>
    <name evidence="3" type="ORF">ES675_04165</name>
</gene>
<reference evidence="3 4" key="1">
    <citation type="submission" date="2019-08" db="EMBL/GenBank/DDBJ databases">
        <title>Genomes of Antarctic Bizionia species.</title>
        <authorList>
            <person name="Bowman J.P."/>
        </authorList>
    </citation>
    <scope>NUCLEOTIDE SEQUENCE [LARGE SCALE GENOMIC DNA]</scope>
    <source>
        <strain evidence="3 4">APA-1</strain>
    </source>
</reference>
<proteinExistence type="predicted"/>
<evidence type="ECO:0000313" key="3">
    <source>
        <dbReference type="EMBL" id="TYB75329.1"/>
    </source>
</evidence>
<evidence type="ECO:0000313" key="4">
    <source>
        <dbReference type="Proteomes" id="UP000324358"/>
    </source>
</evidence>
<evidence type="ECO:0000259" key="2">
    <source>
        <dbReference type="Pfam" id="PF01648"/>
    </source>
</evidence>
<dbReference type="OrthoDB" id="663853at2"/>
<accession>A0A5D0R2S8</accession>
<name>A0A5D0R2S8_9FLAO</name>
<dbReference type="Gene3D" id="3.90.470.20">
    <property type="entry name" value="4'-phosphopantetheinyl transferase domain"/>
    <property type="match status" value="1"/>
</dbReference>
<dbReference type="GO" id="GO:0000287">
    <property type="term" value="F:magnesium ion binding"/>
    <property type="evidence" value="ECO:0007669"/>
    <property type="project" value="InterPro"/>
</dbReference>
<sequence>MIGNDIIDLQETMRTTNWKRSGFLKKIFTEKEQHIIAVSDNSFLIVWQLWSMKESAYKVFIQAGGKPFYNPRRLECSLKSGYGEVSIESIILKTETISNTDYIFSVAKKQDDEVKNGVFNLAGMTTEKQSALLKQEFIKDFSVENGLNVEVLSIRKSGAGVPRLFDKDIDLDISFSLSHHGKYASYSILN</sequence>
<keyword evidence="1 3" id="KW-0808">Transferase</keyword>
<dbReference type="GO" id="GO:0008897">
    <property type="term" value="F:holo-[acyl-carrier-protein] synthase activity"/>
    <property type="evidence" value="ECO:0007669"/>
    <property type="project" value="InterPro"/>
</dbReference>
<keyword evidence="4" id="KW-1185">Reference proteome</keyword>
<dbReference type="EMBL" id="VSKL01000001">
    <property type="protein sequence ID" value="TYB75329.1"/>
    <property type="molecule type" value="Genomic_DNA"/>
</dbReference>
<dbReference type="RefSeq" id="WP_066247562.1">
    <property type="nucleotide sequence ID" value="NZ_VSKL01000001.1"/>
</dbReference>
<dbReference type="SUPFAM" id="SSF56214">
    <property type="entry name" value="4'-phosphopantetheinyl transferase"/>
    <property type="match status" value="1"/>
</dbReference>
<dbReference type="InterPro" id="IPR037143">
    <property type="entry name" value="4-PPantetheinyl_Trfase_dom_sf"/>
</dbReference>
<organism evidence="3 4">
    <name type="scientific">Bizionia algoritergicola</name>
    <dbReference type="NCBI Taxonomy" id="291187"/>
    <lineage>
        <taxon>Bacteria</taxon>
        <taxon>Pseudomonadati</taxon>
        <taxon>Bacteroidota</taxon>
        <taxon>Flavobacteriia</taxon>
        <taxon>Flavobacteriales</taxon>
        <taxon>Flavobacteriaceae</taxon>
        <taxon>Bizionia</taxon>
    </lineage>
</organism>
<feature type="domain" description="4'-phosphopantetheinyl transferase" evidence="2">
    <location>
        <begin position="2"/>
        <end position="78"/>
    </location>
</feature>
<comment type="caution">
    <text evidence="3">The sequence shown here is derived from an EMBL/GenBank/DDBJ whole genome shotgun (WGS) entry which is preliminary data.</text>
</comment>